<dbReference type="OrthoDB" id="5962536at2759"/>
<feature type="compositionally biased region" description="Basic and acidic residues" evidence="1">
    <location>
        <begin position="663"/>
        <end position="679"/>
    </location>
</feature>
<dbReference type="GO" id="GO:0031966">
    <property type="term" value="C:mitochondrial membrane"/>
    <property type="evidence" value="ECO:0007669"/>
    <property type="project" value="TreeGrafter"/>
</dbReference>
<proteinExistence type="predicted"/>
<protein>
    <recommendedName>
        <fullName evidence="2">GPAT/DHAPAT C-terminal domain-containing protein</fullName>
    </recommendedName>
</protein>
<dbReference type="InterPro" id="IPR045520">
    <property type="entry name" value="GPAT/DHAPAT_C"/>
</dbReference>
<feature type="domain" description="GPAT/DHAPAT C-terminal" evidence="2">
    <location>
        <begin position="394"/>
        <end position="627"/>
    </location>
</feature>
<dbReference type="GO" id="GO:0008654">
    <property type="term" value="P:phospholipid biosynthetic process"/>
    <property type="evidence" value="ECO:0007669"/>
    <property type="project" value="TreeGrafter"/>
</dbReference>
<sequence length="832" mass="98330">MELNAEISNTTGDGLFFLKKLNHVYNGRVKMREPIPFKSTPFIFPENIYSQSALFKKCCIDCSANSNVYYEPKNKQHHFVDLFQAPAKYLSNKKNSLKRLNKRFFYSFDCELVINMKTNDYDKRILSNTNIIKLLNEREQSNKLQENKLFKDNLDTKLINQKILKLIQQFESKSKFRTKKMIKMTLIAVNNLFRNFFNKIICYQIHLSALKAAQDKQLPIVYVMDPESTLIDRLIFQLTLFLNNFRITNIFVSYFDKNWLFYSDLIRCVLKIMNIDLIDEQALLKNQITTNKQQVSSNDSENIIDSKIYKQILSTYVMELLKNEVDIVLQSNSLILDFLVEFIEKELVHDVLVVPVSVCYEKLNKSSIMETKFQNFSQAFLTLTKKILLNLFTNRKHGHVRVNFGQAFSMKEFIENNKSKAYLKYIANNHKLKKHLKYDIFQSETIMCVNILAFILITYFPKGCNANQLCHKFLEIKNLLSFNYQIGFNYNSIQDVITYGLNLLNDHIIIEKTLGCEEKMKNIFVRPKTDLKSFHELFKYSKIISKIFFLNSVIANSINQIVKFDLYYINFECNNSNLSIDENELIEKCFQLVSIFQYEFDMFKKPCETIFSRIYTSLNELVNSEILIDLYAKQFDGNLYRINNAYKKQYDNDDGTDSEDENEYFRKSDQKNNIEKKNNNEYNADIEEISQWKPSKKPKIFNVNRDKNLKLMLFYKVLQPFIEAYLRFLKTIQNLEHGQLYSKKKIIQLVDEETKKQAEKGLIKYLESTDASMIESAFNFAILVGIFDKIWYSEVESNKLNENFGENELFIHSFNNESKAKIYKYYTILKSF</sequence>
<name>A0A813MVI9_9BILA</name>
<comment type="caution">
    <text evidence="3">The sequence shown here is derived from an EMBL/GenBank/DDBJ whole genome shotgun (WGS) entry which is preliminary data.</text>
</comment>
<feature type="compositionally biased region" description="Acidic residues" evidence="1">
    <location>
        <begin position="652"/>
        <end position="662"/>
    </location>
</feature>
<dbReference type="Proteomes" id="UP000663879">
    <property type="component" value="Unassembled WGS sequence"/>
</dbReference>
<dbReference type="Pfam" id="PF19277">
    <property type="entry name" value="GPAT_C"/>
    <property type="match status" value="1"/>
</dbReference>
<evidence type="ECO:0000256" key="1">
    <source>
        <dbReference type="SAM" id="MobiDB-lite"/>
    </source>
</evidence>
<dbReference type="GO" id="GO:0019432">
    <property type="term" value="P:triglyceride biosynthetic process"/>
    <property type="evidence" value="ECO:0007669"/>
    <property type="project" value="TreeGrafter"/>
</dbReference>
<feature type="region of interest" description="Disordered" evidence="1">
    <location>
        <begin position="651"/>
        <end position="679"/>
    </location>
</feature>
<dbReference type="InterPro" id="IPR022284">
    <property type="entry name" value="GPAT/DHAPAT"/>
</dbReference>
<dbReference type="GO" id="GO:0006072">
    <property type="term" value="P:glycerol-3-phosphate metabolic process"/>
    <property type="evidence" value="ECO:0007669"/>
    <property type="project" value="TreeGrafter"/>
</dbReference>
<keyword evidence="4" id="KW-1185">Reference proteome</keyword>
<accession>A0A813MVI9</accession>
<evidence type="ECO:0000313" key="4">
    <source>
        <dbReference type="Proteomes" id="UP000663879"/>
    </source>
</evidence>
<gene>
    <name evidence="3" type="ORF">OXX778_LOCUS2629</name>
</gene>
<evidence type="ECO:0000259" key="2">
    <source>
        <dbReference type="Pfam" id="PF19277"/>
    </source>
</evidence>
<dbReference type="PANTHER" id="PTHR12563">
    <property type="entry name" value="GLYCEROL-3-PHOSPHATE ACYLTRANSFERASE"/>
    <property type="match status" value="1"/>
</dbReference>
<reference evidence="3" key="1">
    <citation type="submission" date="2021-02" db="EMBL/GenBank/DDBJ databases">
        <authorList>
            <person name="Nowell W R."/>
        </authorList>
    </citation>
    <scope>NUCLEOTIDE SEQUENCE</scope>
    <source>
        <strain evidence="3">Ploen Becks lab</strain>
    </source>
</reference>
<dbReference type="AlphaFoldDB" id="A0A813MVI9"/>
<dbReference type="EMBL" id="CAJNOC010000211">
    <property type="protein sequence ID" value="CAF0727722.1"/>
    <property type="molecule type" value="Genomic_DNA"/>
</dbReference>
<organism evidence="3 4">
    <name type="scientific">Brachionus calyciflorus</name>
    <dbReference type="NCBI Taxonomy" id="104777"/>
    <lineage>
        <taxon>Eukaryota</taxon>
        <taxon>Metazoa</taxon>
        <taxon>Spiralia</taxon>
        <taxon>Gnathifera</taxon>
        <taxon>Rotifera</taxon>
        <taxon>Eurotatoria</taxon>
        <taxon>Monogononta</taxon>
        <taxon>Pseudotrocha</taxon>
        <taxon>Ploima</taxon>
        <taxon>Brachionidae</taxon>
        <taxon>Brachionus</taxon>
    </lineage>
</organism>
<dbReference type="PANTHER" id="PTHR12563:SF23">
    <property type="entry name" value="BCDNA.GH07066"/>
    <property type="match status" value="1"/>
</dbReference>
<dbReference type="GO" id="GO:0004366">
    <property type="term" value="F:glycerol-3-phosphate O-acyltransferase activity"/>
    <property type="evidence" value="ECO:0007669"/>
    <property type="project" value="TreeGrafter"/>
</dbReference>
<evidence type="ECO:0000313" key="3">
    <source>
        <dbReference type="EMBL" id="CAF0727722.1"/>
    </source>
</evidence>
<dbReference type="GO" id="GO:0006631">
    <property type="term" value="P:fatty acid metabolic process"/>
    <property type="evidence" value="ECO:0007669"/>
    <property type="project" value="TreeGrafter"/>
</dbReference>